<reference evidence="1 2" key="1">
    <citation type="submission" date="2018-06" db="EMBL/GenBank/DDBJ databases">
        <title>Mucibacter soli gen. nov., sp. nov., a new member of the family Chitinophagaceae producing mucin.</title>
        <authorList>
            <person name="Kim M.-K."/>
            <person name="Park S."/>
            <person name="Kim T.-S."/>
            <person name="Joung Y."/>
            <person name="Han J.-H."/>
            <person name="Kim S.B."/>
        </authorList>
    </citation>
    <scope>NUCLEOTIDE SEQUENCE [LARGE SCALE GENOMIC DNA]</scope>
    <source>
        <strain evidence="1 2">R1-15</strain>
    </source>
</reference>
<evidence type="ECO:0000313" key="2">
    <source>
        <dbReference type="Proteomes" id="UP000248745"/>
    </source>
</evidence>
<protein>
    <submittedName>
        <fullName evidence="1">Uncharacterized protein</fullName>
    </submittedName>
</protein>
<comment type="caution">
    <text evidence="1">The sequence shown here is derived from an EMBL/GenBank/DDBJ whole genome shotgun (WGS) entry which is preliminary data.</text>
</comment>
<sequence>MLEEIMQMIKQHGQDAVVNNADVPNEHNEAVMNEAGSSVMSMLQNMVQNGQTSEVNNMLQDPNHPAVQQMQSNFADSIMQKFGLSSGAASNVASSLIPNVLQSVLGKFQGGGFNLSQITQSLSGAGGLGSIAAKFGLDKDGDGDVDLDDAKKMFGF</sequence>
<dbReference type="Proteomes" id="UP000248745">
    <property type="component" value="Unassembled WGS sequence"/>
</dbReference>
<gene>
    <name evidence="1" type="ORF">DN068_02715</name>
</gene>
<evidence type="ECO:0000313" key="1">
    <source>
        <dbReference type="EMBL" id="PZF74505.1"/>
    </source>
</evidence>
<accession>A0A2W2AGA7</accession>
<dbReference type="AlphaFoldDB" id="A0A2W2AGA7"/>
<dbReference type="RefSeq" id="WP_110997345.1">
    <property type="nucleotide sequence ID" value="NZ_QKTW01000003.1"/>
</dbReference>
<name>A0A2W2AGA7_9BACT</name>
<dbReference type="EMBL" id="QKTW01000003">
    <property type="protein sequence ID" value="PZF74505.1"/>
    <property type="molecule type" value="Genomic_DNA"/>
</dbReference>
<organism evidence="1 2">
    <name type="scientific">Taibaiella soli</name>
    <dbReference type="NCBI Taxonomy" id="1649169"/>
    <lineage>
        <taxon>Bacteria</taxon>
        <taxon>Pseudomonadati</taxon>
        <taxon>Bacteroidota</taxon>
        <taxon>Chitinophagia</taxon>
        <taxon>Chitinophagales</taxon>
        <taxon>Chitinophagaceae</taxon>
        <taxon>Taibaiella</taxon>
    </lineage>
</organism>
<keyword evidence="2" id="KW-1185">Reference proteome</keyword>
<dbReference type="OrthoDB" id="982085at2"/>
<proteinExistence type="predicted"/>